<feature type="compositionally biased region" description="Acidic residues" evidence="1">
    <location>
        <begin position="103"/>
        <end position="118"/>
    </location>
</feature>
<proteinExistence type="predicted"/>
<evidence type="ECO:0000313" key="2">
    <source>
        <dbReference type="EMBL" id="GEU57534.1"/>
    </source>
</evidence>
<feature type="compositionally biased region" description="Basic and acidic residues" evidence="1">
    <location>
        <begin position="70"/>
        <end position="100"/>
    </location>
</feature>
<sequence>MVNMEETQHQEKERQTKQRDARIMLERQVNKEKQATLEEIKRKAPREGSSIEPKSPDHSSSSNDSFEFANDDKIDSERNSDHDDSDNDSEHENESDKSASNEECAEFDESDKDSDNVDDLTEDFVIKTHDKELEQLPKELPTQAPKKAVIQRLTNLEQKNHANVIEELVQGNVLNEVKNQLPKFLPKAVSKYVQPRWEKMVRDVLKKNPINVFQSSSTPAYTFINYELKQKLYEMMQKSHSFLYHDKHLELYNALINLMGVDGSAAKGHMPSQHKRSHDDQDLEIHEGDKSKKRRRKVAGGSLSKKSKAQDDSPHYEREEEPNEHEYKDGSMTIFRKLVKKVFNKDKITKEDMKGQEFELLKGTCNNNIELEYNMEQCHLTLTNKINWINPEGDRFHHDLSKP</sequence>
<feature type="region of interest" description="Disordered" evidence="1">
    <location>
        <begin position="266"/>
        <end position="328"/>
    </location>
</feature>
<comment type="caution">
    <text evidence="2">The sequence shown here is derived from an EMBL/GenBank/DDBJ whole genome shotgun (WGS) entry which is preliminary data.</text>
</comment>
<evidence type="ECO:0000256" key="1">
    <source>
        <dbReference type="SAM" id="MobiDB-lite"/>
    </source>
</evidence>
<reference evidence="2" key="1">
    <citation type="journal article" date="2019" name="Sci. Rep.">
        <title>Draft genome of Tanacetum cinerariifolium, the natural source of mosquito coil.</title>
        <authorList>
            <person name="Yamashiro T."/>
            <person name="Shiraishi A."/>
            <person name="Satake H."/>
            <person name="Nakayama K."/>
        </authorList>
    </citation>
    <scope>NUCLEOTIDE SEQUENCE</scope>
</reference>
<feature type="compositionally biased region" description="Basic and acidic residues" evidence="1">
    <location>
        <begin position="308"/>
        <end position="328"/>
    </location>
</feature>
<dbReference type="EMBL" id="BKCJ010003847">
    <property type="protein sequence ID" value="GEU57534.1"/>
    <property type="molecule type" value="Genomic_DNA"/>
</dbReference>
<name>A0A6L2LBG9_TANCI</name>
<gene>
    <name evidence="2" type="ORF">Tci_029512</name>
</gene>
<protein>
    <submittedName>
        <fullName evidence="2">Uncharacterized protein</fullName>
    </submittedName>
</protein>
<organism evidence="2">
    <name type="scientific">Tanacetum cinerariifolium</name>
    <name type="common">Dalmatian daisy</name>
    <name type="synonym">Chrysanthemum cinerariifolium</name>
    <dbReference type="NCBI Taxonomy" id="118510"/>
    <lineage>
        <taxon>Eukaryota</taxon>
        <taxon>Viridiplantae</taxon>
        <taxon>Streptophyta</taxon>
        <taxon>Embryophyta</taxon>
        <taxon>Tracheophyta</taxon>
        <taxon>Spermatophyta</taxon>
        <taxon>Magnoliopsida</taxon>
        <taxon>eudicotyledons</taxon>
        <taxon>Gunneridae</taxon>
        <taxon>Pentapetalae</taxon>
        <taxon>asterids</taxon>
        <taxon>campanulids</taxon>
        <taxon>Asterales</taxon>
        <taxon>Asteraceae</taxon>
        <taxon>Asteroideae</taxon>
        <taxon>Anthemideae</taxon>
        <taxon>Anthemidinae</taxon>
        <taxon>Tanacetum</taxon>
    </lineage>
</organism>
<feature type="compositionally biased region" description="Low complexity" evidence="1">
    <location>
        <begin position="50"/>
        <end position="68"/>
    </location>
</feature>
<feature type="region of interest" description="Disordered" evidence="1">
    <location>
        <begin position="1"/>
        <end position="118"/>
    </location>
</feature>
<feature type="compositionally biased region" description="Basic and acidic residues" evidence="1">
    <location>
        <begin position="277"/>
        <end position="290"/>
    </location>
</feature>
<dbReference type="AlphaFoldDB" id="A0A6L2LBG9"/>
<accession>A0A6L2LBG9</accession>
<feature type="compositionally biased region" description="Basic and acidic residues" evidence="1">
    <location>
        <begin position="1"/>
        <end position="46"/>
    </location>
</feature>